<dbReference type="PANTHER" id="PTHR18966">
    <property type="entry name" value="IONOTROPIC GLUTAMATE RECEPTOR"/>
    <property type="match status" value="1"/>
</dbReference>
<accession>A0AAW0JNW5</accession>
<reference evidence="2 3" key="1">
    <citation type="journal article" date="2018" name="Sci. Data">
        <title>The draft genome sequence of cork oak.</title>
        <authorList>
            <person name="Ramos A.M."/>
            <person name="Usie A."/>
            <person name="Barbosa P."/>
            <person name="Barros P.M."/>
            <person name="Capote T."/>
            <person name="Chaves I."/>
            <person name="Simoes F."/>
            <person name="Abreu I."/>
            <person name="Carrasquinho I."/>
            <person name="Faro C."/>
            <person name="Guimaraes J.B."/>
            <person name="Mendonca D."/>
            <person name="Nobrega F."/>
            <person name="Rodrigues L."/>
            <person name="Saibo N.J.M."/>
            <person name="Varela M.C."/>
            <person name="Egas C."/>
            <person name="Matos J."/>
            <person name="Miguel C.M."/>
            <person name="Oliveira M.M."/>
            <person name="Ricardo C.P."/>
            <person name="Goncalves S."/>
        </authorList>
    </citation>
    <scope>NUCLEOTIDE SEQUENCE [LARGE SCALE GENOMIC DNA]</scope>
    <source>
        <strain evidence="3">cv. HL8</strain>
    </source>
</reference>
<dbReference type="Proteomes" id="UP000237347">
    <property type="component" value="Unassembled WGS sequence"/>
</dbReference>
<dbReference type="EMBL" id="PKMF04000498">
    <property type="protein sequence ID" value="KAK7828664.1"/>
    <property type="molecule type" value="Genomic_DNA"/>
</dbReference>
<proteinExistence type="predicted"/>
<dbReference type="Gene3D" id="1.10.287.70">
    <property type="match status" value="1"/>
</dbReference>
<dbReference type="SUPFAM" id="SSF53850">
    <property type="entry name" value="Periplasmic binding protein-like II"/>
    <property type="match status" value="1"/>
</dbReference>
<evidence type="ECO:0000313" key="3">
    <source>
        <dbReference type="Proteomes" id="UP000237347"/>
    </source>
</evidence>
<keyword evidence="1" id="KW-0472">Membrane</keyword>
<dbReference type="Gene3D" id="3.40.190.10">
    <property type="entry name" value="Periplasmic binding protein-like II"/>
    <property type="match status" value="1"/>
</dbReference>
<name>A0AAW0JNW5_QUESU</name>
<evidence type="ECO:0000256" key="1">
    <source>
        <dbReference type="SAM" id="Phobius"/>
    </source>
</evidence>
<keyword evidence="1" id="KW-1133">Transmembrane helix</keyword>
<dbReference type="AlphaFoldDB" id="A0AAW0JNW5"/>
<keyword evidence="1" id="KW-0812">Transmembrane</keyword>
<protein>
    <submittedName>
        <fullName evidence="2">Glutamate receptor 2.2</fullName>
    </submittedName>
</protein>
<comment type="caution">
    <text evidence="2">The sequence shown here is derived from an EMBL/GenBank/DDBJ whole genome shotgun (WGS) entry which is preliminary data.</text>
</comment>
<dbReference type="InterPro" id="IPR015683">
    <property type="entry name" value="Ionotropic_Glu_rcpt"/>
</dbReference>
<keyword evidence="2" id="KW-0675">Receptor</keyword>
<feature type="non-terminal residue" evidence="2">
    <location>
        <position position="1"/>
    </location>
</feature>
<gene>
    <name evidence="2" type="primary">GLR2.2_6</name>
    <name evidence="2" type="ORF">CFP56_030006</name>
</gene>
<keyword evidence="3" id="KW-1185">Reference proteome</keyword>
<organism evidence="2 3">
    <name type="scientific">Quercus suber</name>
    <name type="common">Cork oak</name>
    <dbReference type="NCBI Taxonomy" id="58331"/>
    <lineage>
        <taxon>Eukaryota</taxon>
        <taxon>Viridiplantae</taxon>
        <taxon>Streptophyta</taxon>
        <taxon>Embryophyta</taxon>
        <taxon>Tracheophyta</taxon>
        <taxon>Spermatophyta</taxon>
        <taxon>Magnoliopsida</taxon>
        <taxon>eudicotyledons</taxon>
        <taxon>Gunneridae</taxon>
        <taxon>Pentapetalae</taxon>
        <taxon>rosids</taxon>
        <taxon>fabids</taxon>
        <taxon>Fagales</taxon>
        <taxon>Fagaceae</taxon>
        <taxon>Quercus</taxon>
    </lineage>
</organism>
<evidence type="ECO:0000313" key="2">
    <source>
        <dbReference type="EMBL" id="KAK7828664.1"/>
    </source>
</evidence>
<sequence>ELQSSTFQIINVNGNGERGFAFWTLENGRVRELNSTNTSTYSTLRRNLGPVIWLGDSTLSPKVGRFHKWEEVEHDASTNTTNVKGYSIDIFKAIIKALPYNVDYEFIPFAKPNGESVVFPLDFVVYLNKGAHIVLEMMKLIFYFDKILMLWLEIQLTNYIDFTLPYTESGVTMVVPIKENDRKNAWVFLKPLTWELWITSGVFLVFIGFVVWALEH</sequence>
<feature type="transmembrane region" description="Helical" evidence="1">
    <location>
        <begin position="192"/>
        <end position="214"/>
    </location>
</feature>